<dbReference type="GeneID" id="28800444"/>
<dbReference type="Proteomes" id="UP000204112">
    <property type="component" value="Segment"/>
</dbReference>
<dbReference type="EMBL" id="KU998253">
    <property type="protein sequence ID" value="ANA87445.1"/>
    <property type="molecule type" value="Genomic_DNA"/>
</dbReference>
<sequence>MKITVTQENISEGISEPHSCPIALAMSDAGIEDPGVSPLALVGKTNEGRNLHVTNPPDDKVTSFIKAFDRFGAGAVQPFEFELDWE</sequence>
<protein>
    <submittedName>
        <fullName evidence="1">Uncharacterized protein</fullName>
    </submittedName>
</protein>
<reference evidence="2" key="1">
    <citation type="submission" date="2016-03" db="EMBL/GenBank/DDBJ databases">
        <authorList>
            <person name="Ploux O."/>
        </authorList>
    </citation>
    <scope>NUCLEOTIDE SEQUENCE [LARGE SCALE GENOMIC DNA]</scope>
</reference>
<dbReference type="RefSeq" id="YP_009274326.1">
    <property type="nucleotide sequence ID" value="NC_030915.1"/>
</dbReference>
<keyword evidence="2" id="KW-1185">Reference proteome</keyword>
<accession>A0A160DH60</accession>
<dbReference type="KEGG" id="vg:28800444"/>
<gene>
    <name evidence="1" type="primary">101</name>
    <name evidence="1" type="ORF">PBI_ORCHID_101</name>
</gene>
<evidence type="ECO:0000313" key="2">
    <source>
        <dbReference type="Proteomes" id="UP000204112"/>
    </source>
</evidence>
<proteinExistence type="predicted"/>
<organism evidence="1 2">
    <name type="scientific">Gordonia phage Orchid</name>
    <dbReference type="NCBI Taxonomy" id="1838075"/>
    <lineage>
        <taxon>Viruses</taxon>
        <taxon>Duplodnaviria</taxon>
        <taxon>Heunggongvirae</taxon>
        <taxon>Uroviricota</taxon>
        <taxon>Caudoviricetes</taxon>
        <taxon>Orchidvirus</taxon>
        <taxon>Orchidvirus orchid</taxon>
    </lineage>
</organism>
<name>A0A160DH60_9CAUD</name>
<evidence type="ECO:0000313" key="1">
    <source>
        <dbReference type="EMBL" id="ANA87445.1"/>
    </source>
</evidence>